<gene>
    <name evidence="9" type="ordered locus">TREAZ_3158</name>
</gene>
<sequence>MAKICLCLTGKTLARDIEVLQKYQKYVDIAELRADCLDPDERFLIRRFPEMAGLPVILTIRRSLDGGKYVGGEGARITLLSKGLAFAEADRRRNFAYVDLEDDLYVPSLEEAARTYGTRIIRSYHNMNGVDHDLAAKLRELRRVGDELVKAAVMPQSLDDTIRVYQAAKETSDLEKILLCMGDYGVSTRILAEPMGSYLSYTTVKGEPDMPAGASGQLDPRELAEQFHFREITGKTKIFGVTGFPLKVSASPHFFNTVFDIEKTDAVYIPFPADSIHSLIRLAEEIRISGVSVTVPYKESVLPFLFCKSDLVQSIGACNTIVSSADGWMGYNTDAQGFTDSLLEFSGRKDLRGKRVTIVGAGGVSRAVAAEVYRLKGKALILNRTAVRARDVALPYKFAWASLDNKGIEMMEKYADIIIQTTSVGMEPLPDADPIEFYHFTGKELVMDLIYKPAKTRCLVRAEASGCRILNGYDMLIRQARYQYTYFMGKEFPPSLISRVKLQE</sequence>
<dbReference type="InterPro" id="IPR022893">
    <property type="entry name" value="Shikimate_DH_fam"/>
</dbReference>
<dbReference type="EC" id="1.1.1.25" evidence="2"/>
<dbReference type="KEGG" id="taz:TREAZ_3158"/>
<dbReference type="InterPro" id="IPR013785">
    <property type="entry name" value="Aldolase_TIM"/>
</dbReference>
<dbReference type="InterPro" id="IPR013708">
    <property type="entry name" value="Shikimate_DH-bd_N"/>
</dbReference>
<comment type="pathway">
    <text evidence="1">Metabolic intermediate biosynthesis; chorismate biosynthesis; chorismate from D-erythrose 4-phosphate and phosphoenolpyruvate: step 4/7.</text>
</comment>
<dbReference type="Gene3D" id="3.20.20.70">
    <property type="entry name" value="Aldolase class I"/>
    <property type="match status" value="1"/>
</dbReference>
<keyword evidence="10" id="KW-1185">Reference proteome</keyword>
<evidence type="ECO:0000313" key="9">
    <source>
        <dbReference type="EMBL" id="AEF80497.1"/>
    </source>
</evidence>
<dbReference type="CDD" id="cd00502">
    <property type="entry name" value="DHQase_I"/>
    <property type="match status" value="1"/>
</dbReference>
<dbReference type="InterPro" id="IPR046346">
    <property type="entry name" value="Aminoacid_DH-like_N_sf"/>
</dbReference>
<dbReference type="GO" id="GO:0050661">
    <property type="term" value="F:NADP binding"/>
    <property type="evidence" value="ECO:0007669"/>
    <property type="project" value="TreeGrafter"/>
</dbReference>
<dbReference type="Pfam" id="PF01488">
    <property type="entry name" value="Shikimate_DH"/>
    <property type="match status" value="1"/>
</dbReference>
<dbReference type="GO" id="GO:0005829">
    <property type="term" value="C:cytosol"/>
    <property type="evidence" value="ECO:0007669"/>
    <property type="project" value="TreeGrafter"/>
</dbReference>
<evidence type="ECO:0000313" key="10">
    <source>
        <dbReference type="Proteomes" id="UP000009222"/>
    </source>
</evidence>
<evidence type="ECO:0000256" key="6">
    <source>
        <dbReference type="ARBA" id="ARBA00049442"/>
    </source>
</evidence>
<dbReference type="STRING" id="545695.TREAZ_3158"/>
<dbReference type="GO" id="GO:0004764">
    <property type="term" value="F:shikimate 3-dehydrogenase (NADP+) activity"/>
    <property type="evidence" value="ECO:0007669"/>
    <property type="project" value="UniProtKB-EC"/>
</dbReference>
<dbReference type="GO" id="GO:0019632">
    <property type="term" value="P:shikimate metabolic process"/>
    <property type="evidence" value="ECO:0007669"/>
    <property type="project" value="TreeGrafter"/>
</dbReference>
<dbReference type="Gene3D" id="3.40.50.720">
    <property type="entry name" value="NAD(P)-binding Rossmann-like Domain"/>
    <property type="match status" value="1"/>
</dbReference>
<protein>
    <recommendedName>
        <fullName evidence="2">shikimate dehydrogenase (NADP(+))</fullName>
        <ecNumber evidence="2">1.1.1.25</ecNumber>
    </recommendedName>
</protein>
<keyword evidence="3" id="KW-0521">NADP</keyword>
<dbReference type="InterPro" id="IPR001381">
    <property type="entry name" value="DHquinase_I"/>
</dbReference>
<organism evidence="9 10">
    <name type="scientific">Leadbettera azotonutricia (strain ATCC BAA-888 / DSM 13862 / ZAS-9)</name>
    <name type="common">Treponema azotonutricium</name>
    <dbReference type="NCBI Taxonomy" id="545695"/>
    <lineage>
        <taxon>Bacteria</taxon>
        <taxon>Pseudomonadati</taxon>
        <taxon>Spirochaetota</taxon>
        <taxon>Spirochaetia</taxon>
        <taxon>Spirochaetales</taxon>
        <taxon>Breznakiellaceae</taxon>
        <taxon>Leadbettera</taxon>
    </lineage>
</organism>
<dbReference type="Pfam" id="PF08501">
    <property type="entry name" value="Shikimate_dh_N"/>
    <property type="match status" value="1"/>
</dbReference>
<keyword evidence="5" id="KW-0028">Amino-acid biosynthesis</keyword>
<dbReference type="RefSeq" id="WP_015712401.1">
    <property type="nucleotide sequence ID" value="NC_015577.1"/>
</dbReference>
<dbReference type="eggNOG" id="COG0169">
    <property type="taxonomic scope" value="Bacteria"/>
</dbReference>
<dbReference type="GO" id="GO:0009073">
    <property type="term" value="P:aromatic amino acid family biosynthetic process"/>
    <property type="evidence" value="ECO:0007669"/>
    <property type="project" value="UniProtKB-KW"/>
</dbReference>
<dbReference type="SUPFAM" id="SSF51569">
    <property type="entry name" value="Aldolase"/>
    <property type="match status" value="1"/>
</dbReference>
<evidence type="ECO:0000256" key="2">
    <source>
        <dbReference type="ARBA" id="ARBA00012962"/>
    </source>
</evidence>
<name>F5Y9W1_LEAAZ</name>
<dbReference type="OrthoDB" id="9792692at2"/>
<dbReference type="PANTHER" id="PTHR21089">
    <property type="entry name" value="SHIKIMATE DEHYDROGENASE"/>
    <property type="match status" value="1"/>
</dbReference>
<evidence type="ECO:0000256" key="1">
    <source>
        <dbReference type="ARBA" id="ARBA00004871"/>
    </source>
</evidence>
<dbReference type="InterPro" id="IPR036291">
    <property type="entry name" value="NAD(P)-bd_dom_sf"/>
</dbReference>
<dbReference type="GO" id="GO:0009423">
    <property type="term" value="P:chorismate biosynthetic process"/>
    <property type="evidence" value="ECO:0007669"/>
    <property type="project" value="UniProtKB-UniPathway"/>
</dbReference>
<evidence type="ECO:0000256" key="4">
    <source>
        <dbReference type="ARBA" id="ARBA00023002"/>
    </source>
</evidence>
<keyword evidence="5" id="KW-0057">Aromatic amino acid biosynthesis</keyword>
<dbReference type="CDD" id="cd01065">
    <property type="entry name" value="NAD_bind_Shikimate_DH"/>
    <property type="match status" value="1"/>
</dbReference>
<dbReference type="eggNOG" id="COG0710">
    <property type="taxonomic scope" value="Bacteria"/>
</dbReference>
<dbReference type="SUPFAM" id="SSF51735">
    <property type="entry name" value="NAD(P)-binding Rossmann-fold domains"/>
    <property type="match status" value="1"/>
</dbReference>
<dbReference type="AlphaFoldDB" id="F5Y9W1"/>
<evidence type="ECO:0000259" key="7">
    <source>
        <dbReference type="Pfam" id="PF01488"/>
    </source>
</evidence>
<evidence type="ECO:0000259" key="8">
    <source>
        <dbReference type="Pfam" id="PF08501"/>
    </source>
</evidence>
<comment type="catalytic activity">
    <reaction evidence="6">
        <text>shikimate + NADP(+) = 3-dehydroshikimate + NADPH + H(+)</text>
        <dbReference type="Rhea" id="RHEA:17737"/>
        <dbReference type="ChEBI" id="CHEBI:15378"/>
        <dbReference type="ChEBI" id="CHEBI:16630"/>
        <dbReference type="ChEBI" id="CHEBI:36208"/>
        <dbReference type="ChEBI" id="CHEBI:57783"/>
        <dbReference type="ChEBI" id="CHEBI:58349"/>
        <dbReference type="EC" id="1.1.1.25"/>
    </reaction>
</comment>
<dbReference type="InParanoid" id="F5Y9W1"/>
<evidence type="ECO:0000256" key="5">
    <source>
        <dbReference type="ARBA" id="ARBA00023141"/>
    </source>
</evidence>
<feature type="domain" description="Shikimate dehydrogenase substrate binding N-terminal" evidence="8">
    <location>
        <begin position="241"/>
        <end position="321"/>
    </location>
</feature>
<reference evidence="9 10" key="2">
    <citation type="journal article" date="2011" name="ISME J.">
        <title>RNA-seq reveals cooperative metabolic interactions between two termite-gut spirochete species in co-culture.</title>
        <authorList>
            <person name="Rosenthal A.Z."/>
            <person name="Matson E.G."/>
            <person name="Eldar A."/>
            <person name="Leadbetter J.R."/>
        </authorList>
    </citation>
    <scope>NUCLEOTIDE SEQUENCE [LARGE SCALE GENOMIC DNA]</scope>
    <source>
        <strain evidence="10">ATCC BAA-888 / DSM 13862 / ZAS-9</strain>
    </source>
</reference>
<dbReference type="InterPro" id="IPR006151">
    <property type="entry name" value="Shikm_DH/Glu-tRNA_Rdtase"/>
</dbReference>
<dbReference type="Proteomes" id="UP000009222">
    <property type="component" value="Chromosome"/>
</dbReference>
<dbReference type="FunCoup" id="F5Y9W1">
    <property type="interactions" value="370"/>
</dbReference>
<evidence type="ECO:0000256" key="3">
    <source>
        <dbReference type="ARBA" id="ARBA00022857"/>
    </source>
</evidence>
<dbReference type="Gene3D" id="3.40.50.10860">
    <property type="entry name" value="Leucine Dehydrogenase, chain A, domain 1"/>
    <property type="match status" value="1"/>
</dbReference>
<keyword evidence="4" id="KW-0560">Oxidoreductase</keyword>
<dbReference type="Pfam" id="PF01487">
    <property type="entry name" value="DHquinase_I"/>
    <property type="match status" value="1"/>
</dbReference>
<dbReference type="UniPathway" id="UPA00053">
    <property type="reaction ID" value="UER00087"/>
</dbReference>
<accession>F5Y9W1</accession>
<dbReference type="PANTHER" id="PTHR21089:SF1">
    <property type="entry name" value="BIFUNCTIONAL 3-DEHYDROQUINATE DEHYDRATASE_SHIKIMATE DEHYDROGENASE, CHLOROPLASTIC"/>
    <property type="match status" value="1"/>
</dbReference>
<reference evidence="10" key="1">
    <citation type="submission" date="2009-12" db="EMBL/GenBank/DDBJ databases">
        <title>Complete sequence of Treponema azotonutricium strain ZAS-9.</title>
        <authorList>
            <person name="Tetu S.G."/>
            <person name="Matson E."/>
            <person name="Ren Q."/>
            <person name="Seshadri R."/>
            <person name="Elbourne L."/>
            <person name="Hassan K.A."/>
            <person name="Durkin A."/>
            <person name="Radune D."/>
            <person name="Mohamoud Y."/>
            <person name="Shay R."/>
            <person name="Jin S."/>
            <person name="Zhang X."/>
            <person name="Lucey K."/>
            <person name="Ballor N.R."/>
            <person name="Ottesen E."/>
            <person name="Rosenthal R."/>
            <person name="Allen A."/>
            <person name="Leadbetter J.R."/>
            <person name="Paulsen I.T."/>
        </authorList>
    </citation>
    <scope>NUCLEOTIDE SEQUENCE [LARGE SCALE GENOMIC DNA]</scope>
    <source>
        <strain evidence="10">ATCC BAA-888 / DSM 13862 / ZAS-9</strain>
    </source>
</reference>
<dbReference type="HOGENOM" id="CLU_019120_1_1_12"/>
<proteinExistence type="predicted"/>
<feature type="domain" description="Quinate/shikimate 5-dehydrogenase/glutamyl-tRNA reductase" evidence="7">
    <location>
        <begin position="350"/>
        <end position="423"/>
    </location>
</feature>
<dbReference type="EMBL" id="CP001841">
    <property type="protein sequence ID" value="AEF80497.1"/>
    <property type="molecule type" value="Genomic_DNA"/>
</dbReference>
<dbReference type="SUPFAM" id="SSF53223">
    <property type="entry name" value="Aminoacid dehydrogenase-like, N-terminal domain"/>
    <property type="match status" value="1"/>
</dbReference>
<dbReference type="GO" id="GO:0003855">
    <property type="term" value="F:3-dehydroquinate dehydratase activity"/>
    <property type="evidence" value="ECO:0007669"/>
    <property type="project" value="InterPro"/>
</dbReference>